<feature type="region of interest" description="Disordered" evidence="7">
    <location>
        <begin position="127"/>
        <end position="178"/>
    </location>
</feature>
<protein>
    <recommendedName>
        <fullName evidence="8">Protein kinase domain-containing protein</fullName>
    </recommendedName>
</protein>
<dbReference type="InterPro" id="IPR011009">
    <property type="entry name" value="Kinase-like_dom_sf"/>
</dbReference>
<dbReference type="FunFam" id="1.10.510.10:FF:000380">
    <property type="entry name" value="Serine/threonine-protein kinase ppk15"/>
    <property type="match status" value="1"/>
</dbReference>
<keyword evidence="1" id="KW-0723">Serine/threonine-protein kinase</keyword>
<evidence type="ECO:0000256" key="2">
    <source>
        <dbReference type="ARBA" id="ARBA00022553"/>
    </source>
</evidence>
<dbReference type="PANTHER" id="PTHR24058">
    <property type="entry name" value="DUAL SPECIFICITY PROTEIN KINASE"/>
    <property type="match status" value="1"/>
</dbReference>
<dbReference type="PROSITE" id="PS00108">
    <property type="entry name" value="PROTEIN_KINASE_ST"/>
    <property type="match status" value="1"/>
</dbReference>
<keyword evidence="10" id="KW-1185">Reference proteome</keyword>
<dbReference type="PROSITE" id="PS50011">
    <property type="entry name" value="PROTEIN_KINASE_DOM"/>
    <property type="match status" value="1"/>
</dbReference>
<keyword evidence="5" id="KW-0418">Kinase</keyword>
<keyword evidence="6" id="KW-0067">ATP-binding</keyword>
<feature type="compositionally biased region" description="Acidic residues" evidence="7">
    <location>
        <begin position="165"/>
        <end position="178"/>
    </location>
</feature>
<evidence type="ECO:0000256" key="3">
    <source>
        <dbReference type="ARBA" id="ARBA00022679"/>
    </source>
</evidence>
<sequence length="603" mass="69644">MDLFNSIVDYLESRHLLKSASMLRGIIKSISFDDHLTDREKNLLRKIESSLGNKENKAGVSQENEAIMENLMTRLISNPKIAQSKAVENNLERLFEVKAFQKMVSCADQLFFDSDSMNISSKIVHNNDKDASSGSIASSLHESQDQSESYRTSQEYSSDKPGNSEIDEYEDDDDPGYEAYECSEEDFEEISRQLGDKYGFPARAAYPKKNENKEERREPIKPQFPPHIKFPKSGDSFYPKEFDGVVYDCYDLKVITDRERTGFEENKEFPIVVDSVIAGRYKVIEFLGSAAFSKAIQCLDTFTDEMVCLKIIENNKDYIDQSIDEIKLLLYIKENGDADEHNVLRIIDYFYHKEHLFIVTELLRDNLYEFYRYNREHEDEFYFTMGHLQRITVQILKGLEFLHSLLLIHCDLKPENVLIKSYSRCLVKIIDLGSSCYIHDHLSSYVQSRSYRAPEVIMGCTYDYRIDIWSLGCILAELWTGNVLFQNDSVQGLLARVVGIVGPFPDYMFKHGRHVGNYFTREKLIYQVSDEKVEDSSSNLGGKKIMIFVPKKTSLKARLRADDDMFVDFIASLLELDKEKRPTASQALQHPWLTQCKYPDGLP</sequence>
<evidence type="ECO:0000256" key="4">
    <source>
        <dbReference type="ARBA" id="ARBA00022741"/>
    </source>
</evidence>
<dbReference type="Gene3D" id="1.10.510.10">
    <property type="entry name" value="Transferase(Phosphotransferase) domain 1"/>
    <property type="match status" value="1"/>
</dbReference>
<dbReference type="InterPro" id="IPR050494">
    <property type="entry name" value="Ser_Thr_dual-spec_kinase"/>
</dbReference>
<dbReference type="PANTHER" id="PTHR24058:SF124">
    <property type="entry name" value="PROTEIN KINASE SUPERFAMILY PROTEIN"/>
    <property type="match status" value="1"/>
</dbReference>
<evidence type="ECO:0000313" key="9">
    <source>
        <dbReference type="EMBL" id="CAG9314423.1"/>
    </source>
</evidence>
<dbReference type="Pfam" id="PF00069">
    <property type="entry name" value="Pkinase"/>
    <property type="match status" value="1"/>
</dbReference>
<evidence type="ECO:0000259" key="8">
    <source>
        <dbReference type="PROSITE" id="PS50011"/>
    </source>
</evidence>
<proteinExistence type="predicted"/>
<evidence type="ECO:0000256" key="6">
    <source>
        <dbReference type="ARBA" id="ARBA00022840"/>
    </source>
</evidence>
<dbReference type="GO" id="GO:0005524">
    <property type="term" value="F:ATP binding"/>
    <property type="evidence" value="ECO:0007669"/>
    <property type="project" value="UniProtKB-KW"/>
</dbReference>
<feature type="region of interest" description="Disordered" evidence="7">
    <location>
        <begin position="205"/>
        <end position="225"/>
    </location>
</feature>
<feature type="compositionally biased region" description="Polar residues" evidence="7">
    <location>
        <begin position="132"/>
        <end position="156"/>
    </location>
</feature>
<dbReference type="Gene3D" id="3.30.200.20">
    <property type="entry name" value="Phosphorylase Kinase, domain 1"/>
    <property type="match status" value="1"/>
</dbReference>
<feature type="domain" description="Protein kinase" evidence="8">
    <location>
        <begin position="281"/>
        <end position="593"/>
    </location>
</feature>
<accession>A0AAU9IMQ8</accession>
<evidence type="ECO:0000256" key="5">
    <source>
        <dbReference type="ARBA" id="ARBA00022777"/>
    </source>
</evidence>
<organism evidence="9 10">
    <name type="scientific">Blepharisma stoltei</name>
    <dbReference type="NCBI Taxonomy" id="1481888"/>
    <lineage>
        <taxon>Eukaryota</taxon>
        <taxon>Sar</taxon>
        <taxon>Alveolata</taxon>
        <taxon>Ciliophora</taxon>
        <taxon>Postciliodesmatophora</taxon>
        <taxon>Heterotrichea</taxon>
        <taxon>Heterotrichida</taxon>
        <taxon>Blepharismidae</taxon>
        <taxon>Blepharisma</taxon>
    </lineage>
</organism>
<evidence type="ECO:0000256" key="1">
    <source>
        <dbReference type="ARBA" id="ARBA00022527"/>
    </source>
</evidence>
<evidence type="ECO:0000256" key="7">
    <source>
        <dbReference type="SAM" id="MobiDB-lite"/>
    </source>
</evidence>
<gene>
    <name evidence="9" type="ORF">BSTOLATCC_MIC11430</name>
</gene>
<dbReference type="Proteomes" id="UP001162131">
    <property type="component" value="Unassembled WGS sequence"/>
</dbReference>
<dbReference type="GO" id="GO:0004674">
    <property type="term" value="F:protein serine/threonine kinase activity"/>
    <property type="evidence" value="ECO:0007669"/>
    <property type="project" value="UniProtKB-KW"/>
</dbReference>
<keyword evidence="3" id="KW-0808">Transferase</keyword>
<dbReference type="InterPro" id="IPR000719">
    <property type="entry name" value="Prot_kinase_dom"/>
</dbReference>
<keyword evidence="2" id="KW-0597">Phosphoprotein</keyword>
<dbReference type="AlphaFoldDB" id="A0AAU9IMQ8"/>
<dbReference type="SMART" id="SM00220">
    <property type="entry name" value="S_TKc"/>
    <property type="match status" value="1"/>
</dbReference>
<keyword evidence="4" id="KW-0547">Nucleotide-binding</keyword>
<dbReference type="InterPro" id="IPR008271">
    <property type="entry name" value="Ser/Thr_kinase_AS"/>
</dbReference>
<dbReference type="EMBL" id="CAJZBQ010000012">
    <property type="protein sequence ID" value="CAG9314423.1"/>
    <property type="molecule type" value="Genomic_DNA"/>
</dbReference>
<name>A0AAU9IMQ8_9CILI</name>
<reference evidence="9" key="1">
    <citation type="submission" date="2021-09" db="EMBL/GenBank/DDBJ databases">
        <authorList>
            <consortium name="AG Swart"/>
            <person name="Singh M."/>
            <person name="Singh A."/>
            <person name="Seah K."/>
            <person name="Emmerich C."/>
        </authorList>
    </citation>
    <scope>NUCLEOTIDE SEQUENCE</scope>
    <source>
        <strain evidence="9">ATCC30299</strain>
    </source>
</reference>
<comment type="caution">
    <text evidence="9">The sequence shown here is derived from an EMBL/GenBank/DDBJ whole genome shotgun (WGS) entry which is preliminary data.</text>
</comment>
<dbReference type="CDD" id="cd14133">
    <property type="entry name" value="PKc_DYRK_like"/>
    <property type="match status" value="1"/>
</dbReference>
<feature type="compositionally biased region" description="Basic and acidic residues" evidence="7">
    <location>
        <begin position="208"/>
        <end position="220"/>
    </location>
</feature>
<evidence type="ECO:0000313" key="10">
    <source>
        <dbReference type="Proteomes" id="UP001162131"/>
    </source>
</evidence>
<dbReference type="SUPFAM" id="SSF56112">
    <property type="entry name" value="Protein kinase-like (PK-like)"/>
    <property type="match status" value="1"/>
</dbReference>